<dbReference type="eggNOG" id="COG3209">
    <property type="taxonomic scope" value="Bacteria"/>
</dbReference>
<proteinExistence type="predicted"/>
<gene>
    <name evidence="2" type="ORF">M23134_01270</name>
</gene>
<name>A2A0D9_MICM2</name>
<dbReference type="PANTHER" id="PTHR32305">
    <property type="match status" value="1"/>
</dbReference>
<dbReference type="Proteomes" id="UP000004095">
    <property type="component" value="Unassembled WGS sequence"/>
</dbReference>
<evidence type="ECO:0000256" key="1">
    <source>
        <dbReference type="SAM" id="MobiDB-lite"/>
    </source>
</evidence>
<dbReference type="InterPro" id="IPR050708">
    <property type="entry name" value="T6SS_VgrG/RHS"/>
</dbReference>
<dbReference type="InterPro" id="IPR022385">
    <property type="entry name" value="Rhs_assc_core"/>
</dbReference>
<evidence type="ECO:0000313" key="2">
    <source>
        <dbReference type="EMBL" id="EAY23894.1"/>
    </source>
</evidence>
<reference evidence="2 3" key="1">
    <citation type="submission" date="2007-01" db="EMBL/GenBank/DDBJ databases">
        <authorList>
            <person name="Haygood M."/>
            <person name="Podell S."/>
            <person name="Anderson C."/>
            <person name="Hopkinson B."/>
            <person name="Roe K."/>
            <person name="Barbeau K."/>
            <person name="Gaasterland T."/>
            <person name="Ferriera S."/>
            <person name="Johnson J."/>
            <person name="Kravitz S."/>
            <person name="Beeson K."/>
            <person name="Sutton G."/>
            <person name="Rogers Y.-H."/>
            <person name="Friedman R."/>
            <person name="Frazier M."/>
            <person name="Venter J.C."/>
        </authorList>
    </citation>
    <scope>NUCLEOTIDE SEQUENCE [LARGE SCALE GENOMIC DNA]</scope>
    <source>
        <strain evidence="2 3">ATCC 23134</strain>
    </source>
</reference>
<protein>
    <submittedName>
        <fullName evidence="2">Putative cell wall-associated protein</fullName>
    </submittedName>
</protein>
<keyword evidence="3" id="KW-1185">Reference proteome</keyword>
<dbReference type="NCBIfam" id="TIGR03696">
    <property type="entry name" value="Rhs_assc_core"/>
    <property type="match status" value="1"/>
</dbReference>
<dbReference type="AlphaFoldDB" id="A2A0D9"/>
<comment type="caution">
    <text evidence="2">The sequence shown here is derived from an EMBL/GenBank/DDBJ whole genome shotgun (WGS) entry which is preliminary data.</text>
</comment>
<evidence type="ECO:0000313" key="3">
    <source>
        <dbReference type="Proteomes" id="UP000004095"/>
    </source>
</evidence>
<dbReference type="Gene3D" id="2.180.10.10">
    <property type="entry name" value="RHS repeat-associated core"/>
    <property type="match status" value="1"/>
</dbReference>
<dbReference type="EMBL" id="AAWS01000099">
    <property type="protein sequence ID" value="EAY23894.1"/>
    <property type="molecule type" value="Genomic_DNA"/>
</dbReference>
<feature type="compositionally biased region" description="Polar residues" evidence="1">
    <location>
        <begin position="381"/>
        <end position="407"/>
    </location>
</feature>
<sequence length="548" mass="61758">MGNLRVAFREGEKKTYRADFDYFSVHQQAGIEYDEVVRVPHPMGNGYAAKLGGSTASLGPWKTLKVSKGDRISSEVYAYIKEASNEGEGGEFGLFLGTLARSSQSSGETTHAENLRTLQIGLRFTPPNPSSQSSGLPNAYLRYVLYDETGTKALRSGRVFVTTAAKTHWERLHFDYEVPVNGVLQIYIANETEDEPVYFDDMVVEHTPQLIVQENHYYPFGMNLRGIEKQGMPEHKYLYNGKEKHEEFGLNWMDYGARNYEASIGRWHSIDPKVDKHTSTSPYAYVLNNPIKFIDPDGEDNVIYLVDVGGHKKGKKPDLYEVAKYANFLFKKLKLKTRVAIFKGKAENFNYKFLDKTDAVAFVGNAKKVINHVRKISSKLANSQSVPNQGNFIDEQTNPENSNPGRSTTRDAHVNVIALESERAFNLWREFGFSKASQKNANQTLGFSVVHGAGHLAGFGQRGEYSTSKIHVYNGGVMDDANVIYANRNNGKLPLESLANPQQADNVHYRNAMETHFGRNSAKATYKKNRIDYMKNAANYLKKRHNIK</sequence>
<feature type="region of interest" description="Disordered" evidence="1">
    <location>
        <begin position="381"/>
        <end position="410"/>
    </location>
</feature>
<dbReference type="PANTHER" id="PTHR32305:SF15">
    <property type="entry name" value="PROTEIN RHSA-RELATED"/>
    <property type="match status" value="1"/>
</dbReference>
<accession>A2A0D9</accession>
<organism evidence="2 3">
    <name type="scientific">Microscilla marina ATCC 23134</name>
    <dbReference type="NCBI Taxonomy" id="313606"/>
    <lineage>
        <taxon>Bacteria</taxon>
        <taxon>Pseudomonadati</taxon>
        <taxon>Bacteroidota</taxon>
        <taxon>Cytophagia</taxon>
        <taxon>Cytophagales</taxon>
        <taxon>Microscillaceae</taxon>
        <taxon>Microscilla</taxon>
    </lineage>
</organism>
<dbReference type="RefSeq" id="WP_002705984.1">
    <property type="nucleotide sequence ID" value="NZ_AAWS01000099.1"/>
</dbReference>